<evidence type="ECO:0000256" key="1">
    <source>
        <dbReference type="SAM" id="MobiDB-lite"/>
    </source>
</evidence>
<keyword evidence="3" id="KW-1185">Reference proteome</keyword>
<feature type="compositionally biased region" description="Low complexity" evidence="1">
    <location>
        <begin position="162"/>
        <end position="178"/>
    </location>
</feature>
<gene>
    <name evidence="2" type="ORF">SAMN05216258_1105</name>
</gene>
<feature type="region of interest" description="Disordered" evidence="1">
    <location>
        <begin position="1"/>
        <end position="33"/>
    </location>
</feature>
<dbReference type="Proteomes" id="UP000199377">
    <property type="component" value="Unassembled WGS sequence"/>
</dbReference>
<name>A0A1I3LFY1_9RHOB</name>
<feature type="region of interest" description="Disordered" evidence="1">
    <location>
        <begin position="86"/>
        <end position="178"/>
    </location>
</feature>
<reference evidence="2 3" key="1">
    <citation type="submission" date="2016-10" db="EMBL/GenBank/DDBJ databases">
        <authorList>
            <person name="de Groot N.N."/>
        </authorList>
    </citation>
    <scope>NUCLEOTIDE SEQUENCE [LARGE SCALE GENOMIC DNA]</scope>
    <source>
        <strain evidence="2 3">CGMCC 1.11030</strain>
    </source>
</reference>
<evidence type="ECO:0000313" key="3">
    <source>
        <dbReference type="Proteomes" id="UP000199377"/>
    </source>
</evidence>
<dbReference type="EMBL" id="FOQH01000010">
    <property type="protein sequence ID" value="SFI83617.1"/>
    <property type="molecule type" value="Genomic_DNA"/>
</dbReference>
<protein>
    <submittedName>
        <fullName evidence="2">Uncharacterized protein</fullName>
    </submittedName>
</protein>
<accession>A0A1I3LFY1</accession>
<sequence length="178" mass="17491">MTPLTQTRRAAPLAGDGNGNPSPGAVPDPQTLAALPLSGRGLRAARPSLRVARSIDTSCGDTPAGFAPVKGCMRLTASTTVPQGAATAGFHSSGECSHATPAGSEIPGPNPRRLAPASPSVAGPASGNCGRSLRDRAGRTFIQTRAPGSSLPAAREAGHGSGAADPVDAGPAANSETV</sequence>
<organism evidence="2 3">
    <name type="scientific">Albimonas pacifica</name>
    <dbReference type="NCBI Taxonomy" id="1114924"/>
    <lineage>
        <taxon>Bacteria</taxon>
        <taxon>Pseudomonadati</taxon>
        <taxon>Pseudomonadota</taxon>
        <taxon>Alphaproteobacteria</taxon>
        <taxon>Rhodobacterales</taxon>
        <taxon>Paracoccaceae</taxon>
        <taxon>Albimonas</taxon>
    </lineage>
</organism>
<proteinExistence type="predicted"/>
<dbReference type="STRING" id="1114924.SAMN05216258_1105"/>
<dbReference type="AlphaFoldDB" id="A0A1I3LFY1"/>
<evidence type="ECO:0000313" key="2">
    <source>
        <dbReference type="EMBL" id="SFI83617.1"/>
    </source>
</evidence>
<feature type="compositionally biased region" description="Low complexity" evidence="1">
    <location>
        <begin position="115"/>
        <end position="127"/>
    </location>
</feature>